<organism evidence="1 2">
    <name type="scientific">Rhizobium sullae</name>
    <name type="common">Rhizobium hedysari</name>
    <dbReference type="NCBI Taxonomy" id="50338"/>
    <lineage>
        <taxon>Bacteria</taxon>
        <taxon>Pseudomonadati</taxon>
        <taxon>Pseudomonadota</taxon>
        <taxon>Alphaproteobacteria</taxon>
        <taxon>Hyphomicrobiales</taxon>
        <taxon>Rhizobiaceae</taxon>
        <taxon>Rhizobium/Agrobacterium group</taxon>
        <taxon>Rhizobium</taxon>
    </lineage>
</organism>
<protein>
    <submittedName>
        <fullName evidence="1">Uncharacterized protein</fullName>
    </submittedName>
</protein>
<dbReference type="AlphaFoldDB" id="A0A4R3QBS3"/>
<dbReference type="EMBL" id="SMBH01000003">
    <property type="protein sequence ID" value="TCU18224.1"/>
    <property type="molecule type" value="Genomic_DNA"/>
</dbReference>
<comment type="caution">
    <text evidence="1">The sequence shown here is derived from an EMBL/GenBank/DDBJ whole genome shotgun (WGS) entry which is preliminary data.</text>
</comment>
<evidence type="ECO:0000313" key="1">
    <source>
        <dbReference type="EMBL" id="TCU18224.1"/>
    </source>
</evidence>
<gene>
    <name evidence="1" type="ORF">EV132_103344</name>
</gene>
<reference evidence="1 2" key="1">
    <citation type="submission" date="2019-03" db="EMBL/GenBank/DDBJ databases">
        <title>Genomic Encyclopedia of Type Strains, Phase IV (KMG-V): Genome sequencing to study the core and pangenomes of soil and plant-associated prokaryotes.</title>
        <authorList>
            <person name="Whitman W."/>
        </authorList>
    </citation>
    <scope>NUCLEOTIDE SEQUENCE [LARGE SCALE GENOMIC DNA]</scope>
    <source>
        <strain evidence="1 2">Hc14</strain>
    </source>
</reference>
<accession>A0A4R3QBS3</accession>
<name>A0A4R3QBS3_RHISU</name>
<dbReference type="Proteomes" id="UP000294576">
    <property type="component" value="Unassembled WGS sequence"/>
</dbReference>
<evidence type="ECO:0000313" key="2">
    <source>
        <dbReference type="Proteomes" id="UP000294576"/>
    </source>
</evidence>
<proteinExistence type="predicted"/>
<sequence>MGSRRSSPNRGLGPILEHDTQRQEFVTELVGSAEIVLCARGITSGDELLDLGLISGEAAIGSEPLSWWLLDQPEQSASVQHGCPQGSANAGRPLDLCHARKTEELCEGSRRV</sequence>